<organism evidence="3 4">
    <name type="scientific">Salix udensis</name>
    <dbReference type="NCBI Taxonomy" id="889485"/>
    <lineage>
        <taxon>Eukaryota</taxon>
        <taxon>Viridiplantae</taxon>
        <taxon>Streptophyta</taxon>
        <taxon>Embryophyta</taxon>
        <taxon>Tracheophyta</taxon>
        <taxon>Spermatophyta</taxon>
        <taxon>Magnoliopsida</taxon>
        <taxon>eudicotyledons</taxon>
        <taxon>Gunneridae</taxon>
        <taxon>Pentapetalae</taxon>
        <taxon>rosids</taxon>
        <taxon>fabids</taxon>
        <taxon>Malpighiales</taxon>
        <taxon>Salicaceae</taxon>
        <taxon>Saliceae</taxon>
        <taxon>Salix</taxon>
    </lineage>
</organism>
<evidence type="ECO:0000259" key="2">
    <source>
        <dbReference type="Pfam" id="PF13968"/>
    </source>
</evidence>
<keyword evidence="1" id="KW-0812">Transmembrane</keyword>
<feature type="transmembrane region" description="Helical" evidence="1">
    <location>
        <begin position="17"/>
        <end position="35"/>
    </location>
</feature>
<proteinExistence type="predicted"/>
<dbReference type="AlphaFoldDB" id="A0AAD6JQT2"/>
<keyword evidence="1" id="KW-0472">Membrane</keyword>
<gene>
    <name evidence="3" type="ORF">OIU84_011795</name>
</gene>
<accession>A0AAD6JQT2</accession>
<reference evidence="3 4" key="1">
    <citation type="journal article" date="2023" name="Int. J. Mol. Sci.">
        <title>De Novo Assembly and Annotation of 11 Diverse Shrub Willow (Salix) Genomes Reveals Novel Gene Organization in Sex-Linked Regions.</title>
        <authorList>
            <person name="Hyden B."/>
            <person name="Feng K."/>
            <person name="Yates T.B."/>
            <person name="Jawdy S."/>
            <person name="Cereghino C."/>
            <person name="Smart L.B."/>
            <person name="Muchero W."/>
        </authorList>
    </citation>
    <scope>NUCLEOTIDE SEQUENCE [LARGE SCALE GENOMIC DNA]</scope>
    <source>
        <tissue evidence="3">Shoot tip</tissue>
    </source>
</reference>
<dbReference type="Pfam" id="PF13968">
    <property type="entry name" value="DUF4220"/>
    <property type="match status" value="1"/>
</dbReference>
<name>A0AAD6JQT2_9ROSI</name>
<keyword evidence="1" id="KW-1133">Transmembrane helix</keyword>
<evidence type="ECO:0000313" key="3">
    <source>
        <dbReference type="EMBL" id="KAJ6408540.1"/>
    </source>
</evidence>
<dbReference type="EMBL" id="JAPFFJ010000016">
    <property type="protein sequence ID" value="KAJ6408540.1"/>
    <property type="molecule type" value="Genomic_DNA"/>
</dbReference>
<evidence type="ECO:0000313" key="4">
    <source>
        <dbReference type="Proteomes" id="UP001162972"/>
    </source>
</evidence>
<dbReference type="InterPro" id="IPR025315">
    <property type="entry name" value="DUF4220"/>
</dbReference>
<feature type="domain" description="DUF4220" evidence="2">
    <location>
        <begin position="53"/>
        <end position="119"/>
    </location>
</feature>
<sequence>MGFPKLSATVQRLWNGWELRVVMLISLILQIFLILSGRRRKYTAGFWIGKLVWLAYLSADWVATFSLGILAQKIGDSETNCINSTRKSIPAFWAPVLLVHLGGPDTITAYSMEQCRNEMNELSRKFEEFSNPDVFEMTDEPVVGEVGLSDIIPRFS</sequence>
<dbReference type="PANTHER" id="PTHR31325">
    <property type="entry name" value="OS01G0798800 PROTEIN-RELATED"/>
    <property type="match status" value="1"/>
</dbReference>
<keyword evidence="4" id="KW-1185">Reference proteome</keyword>
<evidence type="ECO:0000256" key="1">
    <source>
        <dbReference type="SAM" id="Phobius"/>
    </source>
</evidence>
<protein>
    <recommendedName>
        <fullName evidence="2">DUF4220 domain-containing protein</fullName>
    </recommendedName>
</protein>
<comment type="caution">
    <text evidence="3">The sequence shown here is derived from an EMBL/GenBank/DDBJ whole genome shotgun (WGS) entry which is preliminary data.</text>
</comment>
<dbReference type="Proteomes" id="UP001162972">
    <property type="component" value="Chromosome 6"/>
</dbReference>
<feature type="transmembrane region" description="Helical" evidence="1">
    <location>
        <begin position="47"/>
        <end position="71"/>
    </location>
</feature>